<keyword evidence="5" id="KW-1185">Reference proteome</keyword>
<organism evidence="4 5">
    <name type="scientific">Amycolatopsis rhabdoformis</name>
    <dbReference type="NCBI Taxonomy" id="1448059"/>
    <lineage>
        <taxon>Bacteria</taxon>
        <taxon>Bacillati</taxon>
        <taxon>Actinomycetota</taxon>
        <taxon>Actinomycetes</taxon>
        <taxon>Pseudonocardiales</taxon>
        <taxon>Pseudonocardiaceae</taxon>
        <taxon>Amycolatopsis</taxon>
    </lineage>
</organism>
<evidence type="ECO:0000256" key="3">
    <source>
        <dbReference type="ARBA" id="ARBA00015086"/>
    </source>
</evidence>
<dbReference type="EMBL" id="CP142149">
    <property type="protein sequence ID" value="WSE33560.1"/>
    <property type="molecule type" value="Genomic_DNA"/>
</dbReference>
<comment type="pathway">
    <text evidence="1">Cofactor biosynthesis; pyrroloquinoline quinone biosynthesis.</text>
</comment>
<protein>
    <recommendedName>
        <fullName evidence="3">Coenzyme PQQ synthesis protein A</fullName>
    </recommendedName>
</protein>
<evidence type="ECO:0000256" key="2">
    <source>
        <dbReference type="ARBA" id="ARBA00009325"/>
    </source>
</evidence>
<accession>A0ABZ1IGH3</accession>
<name>A0ABZ1IGH3_9PSEU</name>
<evidence type="ECO:0000313" key="5">
    <source>
        <dbReference type="Proteomes" id="UP001330812"/>
    </source>
</evidence>
<dbReference type="RefSeq" id="WP_326836358.1">
    <property type="nucleotide sequence ID" value="NZ_CP142149.1"/>
</dbReference>
<proteinExistence type="inferred from homology"/>
<evidence type="ECO:0000313" key="4">
    <source>
        <dbReference type="EMBL" id="WSE33560.1"/>
    </source>
</evidence>
<dbReference type="InterPro" id="IPR011725">
    <property type="entry name" value="PQQ_synth_PqqA"/>
</dbReference>
<dbReference type="Proteomes" id="UP001330812">
    <property type="component" value="Chromosome"/>
</dbReference>
<gene>
    <name evidence="4" type="primary">pqqA</name>
    <name evidence="4" type="ORF">VSH64_15840</name>
</gene>
<reference evidence="4 5" key="1">
    <citation type="journal article" date="2015" name="Int. J. Syst. Evol. Microbiol.">
        <title>Amycolatopsis rhabdoformis sp. nov., an actinomycete isolated from a tropical forest soil.</title>
        <authorList>
            <person name="Souza W.R."/>
            <person name="Silva R.E."/>
            <person name="Goodfellow M."/>
            <person name="Busarakam K."/>
            <person name="Figueiro F.S."/>
            <person name="Ferreira D."/>
            <person name="Rodrigues-Filho E."/>
            <person name="Moraes L.A.B."/>
            <person name="Zucchi T.D."/>
        </authorList>
    </citation>
    <scope>NUCLEOTIDE SEQUENCE [LARGE SCALE GENOMIC DNA]</scope>
    <source>
        <strain evidence="4 5">NCIMB 14900</strain>
    </source>
</reference>
<dbReference type="Pfam" id="PF08042">
    <property type="entry name" value="PqqA"/>
    <property type="match status" value="1"/>
</dbReference>
<dbReference type="NCBIfam" id="TIGR02107">
    <property type="entry name" value="PQQ_syn_pqqA"/>
    <property type="match status" value="1"/>
</dbReference>
<sequence>MESRLDVWETPEFDEIAVAPEVTMYIAQLDD</sequence>
<evidence type="ECO:0000256" key="1">
    <source>
        <dbReference type="ARBA" id="ARBA00004886"/>
    </source>
</evidence>
<comment type="similarity">
    <text evidence="2">Belongs to the PqqA family.</text>
</comment>